<sequence length="175" mass="20204">MSSPSATNNYNDEDELSLSPMLPTVFDVFTDAEMKEAGAKLRYTLNGRLVLTSVNSTAKDNELLREFLWTDIFLKYQNGVQCLTRAEIYQLKYFLEHNAKHTDIYAKVQNGTFVDLPPIYERLLQSEIAYRYEKDYNKAKENYPLSRSFVVDWLFALHVGIGTLLISKCVASYFL</sequence>
<organism evidence="1 2">
    <name type="scientific">Apolygus lucorum</name>
    <name type="common">Small green plant bug</name>
    <name type="synonym">Lygocoris lucorum</name>
    <dbReference type="NCBI Taxonomy" id="248454"/>
    <lineage>
        <taxon>Eukaryota</taxon>
        <taxon>Metazoa</taxon>
        <taxon>Ecdysozoa</taxon>
        <taxon>Arthropoda</taxon>
        <taxon>Hexapoda</taxon>
        <taxon>Insecta</taxon>
        <taxon>Pterygota</taxon>
        <taxon>Neoptera</taxon>
        <taxon>Paraneoptera</taxon>
        <taxon>Hemiptera</taxon>
        <taxon>Heteroptera</taxon>
        <taxon>Panheteroptera</taxon>
        <taxon>Cimicomorpha</taxon>
        <taxon>Miridae</taxon>
        <taxon>Mirini</taxon>
        <taxon>Apolygus</taxon>
    </lineage>
</organism>
<proteinExistence type="predicted"/>
<name>A0A6A4IPP3_APOLU</name>
<protein>
    <submittedName>
        <fullName evidence="1">Uncharacterized protein</fullName>
    </submittedName>
</protein>
<reference evidence="1" key="1">
    <citation type="journal article" date="2021" name="Mol. Ecol. Resour.">
        <title>Apolygus lucorum genome provides insights into omnivorousness and mesophyll feeding.</title>
        <authorList>
            <person name="Liu Y."/>
            <person name="Liu H."/>
            <person name="Wang H."/>
            <person name="Huang T."/>
            <person name="Liu B."/>
            <person name="Yang B."/>
            <person name="Yin L."/>
            <person name="Li B."/>
            <person name="Zhang Y."/>
            <person name="Zhang S."/>
            <person name="Jiang F."/>
            <person name="Zhang X."/>
            <person name="Ren Y."/>
            <person name="Wang B."/>
            <person name="Wang S."/>
            <person name="Lu Y."/>
            <person name="Wu K."/>
            <person name="Fan W."/>
            <person name="Wang G."/>
        </authorList>
    </citation>
    <scope>NUCLEOTIDE SEQUENCE</scope>
    <source>
        <strain evidence="1">12Hb</strain>
    </source>
</reference>
<evidence type="ECO:0000313" key="2">
    <source>
        <dbReference type="Proteomes" id="UP000466442"/>
    </source>
</evidence>
<keyword evidence="2" id="KW-1185">Reference proteome</keyword>
<comment type="caution">
    <text evidence="1">The sequence shown here is derived from an EMBL/GenBank/DDBJ whole genome shotgun (WGS) entry which is preliminary data.</text>
</comment>
<gene>
    <name evidence="1" type="ORF">GE061_020280</name>
</gene>
<evidence type="ECO:0000313" key="1">
    <source>
        <dbReference type="EMBL" id="KAF6197365.1"/>
    </source>
</evidence>
<dbReference type="AlphaFoldDB" id="A0A6A4IPP3"/>
<dbReference type="Proteomes" id="UP000466442">
    <property type="component" value="Unassembled WGS sequence"/>
</dbReference>
<accession>A0A6A4IPP3</accession>
<dbReference type="EMBL" id="WIXP02000106">
    <property type="protein sequence ID" value="KAF6197365.1"/>
    <property type="molecule type" value="Genomic_DNA"/>
</dbReference>